<accession>A0A4R5MHE5</accession>
<dbReference type="EMBL" id="SJCY01000015">
    <property type="protein sequence ID" value="TDG34948.1"/>
    <property type="molecule type" value="Genomic_DNA"/>
</dbReference>
<name>A0A4R5MHE5_9SPHI</name>
<gene>
    <name evidence="4" type="ORF">EZJ43_16015</name>
</gene>
<evidence type="ECO:0000259" key="3">
    <source>
        <dbReference type="Pfam" id="PF04536"/>
    </source>
</evidence>
<keyword evidence="2" id="KW-0812">Transmembrane</keyword>
<reference evidence="4 5" key="1">
    <citation type="submission" date="2019-02" db="EMBL/GenBank/DDBJ databases">
        <title>Pedobacter sp. nov., a novel speices isolated from soil of pinguins habitat in Antarcitica.</title>
        <authorList>
            <person name="He R.-H."/>
        </authorList>
    </citation>
    <scope>NUCLEOTIDE SEQUENCE [LARGE SCALE GENOMIC DNA]</scope>
    <source>
        <strain evidence="4 5">E01020</strain>
    </source>
</reference>
<dbReference type="Proteomes" id="UP000295668">
    <property type="component" value="Unassembled WGS sequence"/>
</dbReference>
<dbReference type="Gene3D" id="3.10.310.50">
    <property type="match status" value="1"/>
</dbReference>
<feature type="compositionally biased region" description="Low complexity" evidence="1">
    <location>
        <begin position="470"/>
        <end position="489"/>
    </location>
</feature>
<sequence length="505" mass="56820">MKVYKPIISNLFKITSILFFLLCFNSNAFSQKYYKVEDIPNPKSAGQNYFVSNPDGILTNVEFLDSALVNLEKETKVEFAIVVVKNFEENADDFEFALDLFKHWGIGKKGANNGLLLFISTDRRKYRFITGDGVEGLLPDVVLKQTGEILLVPAFKQQDYNAGTEAVVQQISELLTNPRNRAEIQSLIAVERKKSFDWSLAGLSSLAIIYLTFVLFKFFTKQTKKRQLVNQQKPSKFDAVYVTGCVGVVFAIVSLVIVTMISSSLGLLQKLSLTDLPIIIYLLCMIALLVRYNIFVSYLKRQHFDDKNAFDDLNNFHKKYWWLIVFSPLLLIPIIIHFRKRKDLDERFNAPLDSSKKEMIRLDRDVNIEGQPFLSKSQRNEEVLKVFDYDIWQSTDGKEKLIKAWPAEDFDNFDECPKCKAKTFSKPKTEVTEQPTYSSTGKGRVTKECANCKYEEFIEIISLAMLVRSTSSGSSSGSSSSSSSSSSSGSFGGGSSSGGGAGGSW</sequence>
<feature type="transmembrane region" description="Helical" evidence="2">
    <location>
        <begin position="198"/>
        <end position="219"/>
    </location>
</feature>
<evidence type="ECO:0000313" key="4">
    <source>
        <dbReference type="EMBL" id="TDG34948.1"/>
    </source>
</evidence>
<dbReference type="Pfam" id="PF04536">
    <property type="entry name" value="TPM_phosphatase"/>
    <property type="match status" value="1"/>
</dbReference>
<organism evidence="4 5">
    <name type="scientific">Pedobacter changchengzhani</name>
    <dbReference type="NCBI Taxonomy" id="2529274"/>
    <lineage>
        <taxon>Bacteria</taxon>
        <taxon>Pseudomonadati</taxon>
        <taxon>Bacteroidota</taxon>
        <taxon>Sphingobacteriia</taxon>
        <taxon>Sphingobacteriales</taxon>
        <taxon>Sphingobacteriaceae</taxon>
        <taxon>Pedobacter</taxon>
    </lineage>
</organism>
<keyword evidence="5" id="KW-1185">Reference proteome</keyword>
<dbReference type="PANTHER" id="PTHR30373:SF2">
    <property type="entry name" value="UPF0603 PROTEIN YGCG"/>
    <property type="match status" value="1"/>
</dbReference>
<comment type="caution">
    <text evidence="4">The sequence shown here is derived from an EMBL/GenBank/DDBJ whole genome shotgun (WGS) entry which is preliminary data.</text>
</comment>
<feature type="domain" description="TPM" evidence="3">
    <location>
        <begin position="55"/>
        <end position="173"/>
    </location>
</feature>
<keyword evidence="2" id="KW-1133">Transmembrane helix</keyword>
<dbReference type="PANTHER" id="PTHR30373">
    <property type="entry name" value="UPF0603 PROTEIN YGCG"/>
    <property type="match status" value="1"/>
</dbReference>
<feature type="transmembrane region" description="Helical" evidence="2">
    <location>
        <begin position="239"/>
        <end position="258"/>
    </location>
</feature>
<evidence type="ECO:0000256" key="1">
    <source>
        <dbReference type="SAM" id="MobiDB-lite"/>
    </source>
</evidence>
<dbReference type="OrthoDB" id="9810918at2"/>
<protein>
    <submittedName>
        <fullName evidence="4">TPM domain-containing protein</fullName>
    </submittedName>
</protein>
<dbReference type="AlphaFoldDB" id="A0A4R5MHE5"/>
<proteinExistence type="predicted"/>
<feature type="compositionally biased region" description="Gly residues" evidence="1">
    <location>
        <begin position="490"/>
        <end position="505"/>
    </location>
</feature>
<evidence type="ECO:0000313" key="5">
    <source>
        <dbReference type="Proteomes" id="UP000295668"/>
    </source>
</evidence>
<feature type="region of interest" description="Disordered" evidence="1">
    <location>
        <begin position="470"/>
        <end position="505"/>
    </location>
</feature>
<dbReference type="InterPro" id="IPR007621">
    <property type="entry name" value="TPM_dom"/>
</dbReference>
<keyword evidence="2" id="KW-0472">Membrane</keyword>
<dbReference type="RefSeq" id="WP_133263729.1">
    <property type="nucleotide sequence ID" value="NZ_SJCY01000015.1"/>
</dbReference>
<evidence type="ECO:0000256" key="2">
    <source>
        <dbReference type="SAM" id="Phobius"/>
    </source>
</evidence>
<feature type="transmembrane region" description="Helical" evidence="2">
    <location>
        <begin position="278"/>
        <end position="299"/>
    </location>
</feature>
<feature type="transmembrane region" description="Helical" evidence="2">
    <location>
        <begin position="320"/>
        <end position="338"/>
    </location>
</feature>